<keyword evidence="3" id="KW-1185">Reference proteome</keyword>
<evidence type="ECO:0008006" key="4">
    <source>
        <dbReference type="Google" id="ProtNLM"/>
    </source>
</evidence>
<dbReference type="Proteomes" id="UP001237105">
    <property type="component" value="Unassembled WGS sequence"/>
</dbReference>
<feature type="region of interest" description="Disordered" evidence="1">
    <location>
        <begin position="248"/>
        <end position="290"/>
    </location>
</feature>
<comment type="caution">
    <text evidence="2">The sequence shown here is derived from an EMBL/GenBank/DDBJ whole genome shotgun (WGS) entry which is preliminary data.</text>
</comment>
<accession>A0ABT6T4Y3</accession>
<gene>
    <name evidence="2" type="ORF">QIT00_31055</name>
</gene>
<protein>
    <recommendedName>
        <fullName evidence="4">MarR family transcriptional regulator</fullName>
    </recommendedName>
</protein>
<dbReference type="EMBL" id="JASCIS010000045">
    <property type="protein sequence ID" value="MDI3422931.1"/>
    <property type="molecule type" value="Genomic_DNA"/>
</dbReference>
<name>A0ABT6T4Y3_9ACTN</name>
<proteinExistence type="predicted"/>
<dbReference type="RefSeq" id="WP_282538784.1">
    <property type="nucleotide sequence ID" value="NZ_JASCIS010000045.1"/>
</dbReference>
<feature type="region of interest" description="Disordered" evidence="1">
    <location>
        <begin position="77"/>
        <end position="113"/>
    </location>
</feature>
<organism evidence="2 3">
    <name type="scientific">Streptomyces luteolus</name>
    <dbReference type="NCBI Taxonomy" id="3043615"/>
    <lineage>
        <taxon>Bacteria</taxon>
        <taxon>Bacillati</taxon>
        <taxon>Actinomycetota</taxon>
        <taxon>Actinomycetes</taxon>
        <taxon>Kitasatosporales</taxon>
        <taxon>Streptomycetaceae</taxon>
        <taxon>Streptomyces</taxon>
    </lineage>
</organism>
<reference evidence="2 3" key="1">
    <citation type="submission" date="2023-05" db="EMBL/GenBank/DDBJ databases">
        <title>Draft genome sequence of Streptomyces sp. B-S-A12 isolated from a cave soil in Thailand.</title>
        <authorList>
            <person name="Chamroensaksri N."/>
            <person name="Muangham S."/>
        </authorList>
    </citation>
    <scope>NUCLEOTIDE SEQUENCE [LARGE SCALE GENOMIC DNA]</scope>
    <source>
        <strain evidence="2 3">B-S-A12</strain>
    </source>
</reference>
<sequence>MPDGADVSIKGLAAQLPRGQASIGTALRELSRAGHLRRIRERVATEGASRWVTYTHFSRKAHGDEWWSAYVEGRDVNSCPQEPRGEEADSGEPAAPEDPVPEDPVLPAVPSAPPAPTEAYALLAELGLADSRMSLSAADCAALAPLAEEWLRRGSTRDRITHALTSGLPPEVHSPRRIAEIRLTDKLPPVLPPRRPTIRMLECTICRVPGRAEALRGGECAACRGDRPPQHTAPLRPETVRHYAEEARRAAKAPTPTACGRIPQLSGQRHELVLRSPFDGRPRQPQPPSQ</sequence>
<evidence type="ECO:0000256" key="1">
    <source>
        <dbReference type="SAM" id="MobiDB-lite"/>
    </source>
</evidence>
<feature type="compositionally biased region" description="Basic and acidic residues" evidence="1">
    <location>
        <begin position="268"/>
        <end position="282"/>
    </location>
</feature>
<evidence type="ECO:0000313" key="2">
    <source>
        <dbReference type="EMBL" id="MDI3422931.1"/>
    </source>
</evidence>
<evidence type="ECO:0000313" key="3">
    <source>
        <dbReference type="Proteomes" id="UP001237105"/>
    </source>
</evidence>